<evidence type="ECO:0000256" key="1">
    <source>
        <dbReference type="ARBA" id="ARBA00001947"/>
    </source>
</evidence>
<dbReference type="RefSeq" id="WP_170177012.1">
    <property type="nucleotide sequence ID" value="NZ_RKQZ01000001.1"/>
</dbReference>
<evidence type="ECO:0000256" key="5">
    <source>
        <dbReference type="ARBA" id="ARBA00022833"/>
    </source>
</evidence>
<dbReference type="PANTHER" id="PTHR43808:SF8">
    <property type="entry name" value="PEPTIDASE M20 DIMERISATION DOMAIN-CONTAINING PROTEIN"/>
    <property type="match status" value="1"/>
</dbReference>
<protein>
    <submittedName>
        <fullName evidence="7">Acetylornithine deacetylase/succinyl-diaminopimelate desuccinylase-like protein</fullName>
    </submittedName>
</protein>
<proteinExistence type="inferred from homology"/>
<gene>
    <name evidence="7" type="ORF">EDD34_1756</name>
</gene>
<comment type="similarity">
    <text evidence="2">Belongs to the peptidase M20A family.</text>
</comment>
<dbReference type="NCBIfam" id="NF005913">
    <property type="entry name" value="PRK07906.1"/>
    <property type="match status" value="1"/>
</dbReference>
<evidence type="ECO:0000313" key="7">
    <source>
        <dbReference type="EMBL" id="RPF21137.1"/>
    </source>
</evidence>
<dbReference type="GO" id="GO:0016787">
    <property type="term" value="F:hydrolase activity"/>
    <property type="evidence" value="ECO:0007669"/>
    <property type="project" value="UniProtKB-KW"/>
</dbReference>
<evidence type="ECO:0000256" key="2">
    <source>
        <dbReference type="ARBA" id="ARBA00006247"/>
    </source>
</evidence>
<sequence length="455" mass="47953">MSDVTETARPASPALSVPAAEDEVVGICRDLIRFDTSNYGTGEGPGERAAAEYVMELLTEVGLVPEIFESEPGRASVVVRLEGADRSRPALVLHGHLDVVPAAAGDWSVDPFAAEETDGLIWGRGAVDMKDMDAMILSVVRQMVREGRKPARDVVVAFFADEENGGRLGAGYMTAEHADLFEGATEAVSEVGGFSVDVGGHRAYLLQTAEKSLSWMRLLADGRAGHGSQVNHDNAVTALAEAVARIGRYAWPYTPTPTVDALLSGVADLTGLPYDAARFAEDPGMVDDLVAALGPAAKFVGATVRNTSNPTQLDAGYKANVIPGSASAAVDVRLLPGHEAEGIETLKELAGPGVRVEPIHQDVSLEVPFTGSLVDAMVDAIAAEDPGATVLPYTLSGGTDNKWMSRLGITGYGFAPLRLPADLDFAGMFHGVDERVPTDALKFGTRVLDRLLTTC</sequence>
<dbReference type="InterPro" id="IPR002933">
    <property type="entry name" value="Peptidase_M20"/>
</dbReference>
<feature type="domain" description="Peptidase M20 dimerisation" evidence="6">
    <location>
        <begin position="209"/>
        <end position="344"/>
    </location>
</feature>
<dbReference type="PANTHER" id="PTHR43808">
    <property type="entry name" value="ACETYLORNITHINE DEACETYLASE"/>
    <property type="match status" value="1"/>
</dbReference>
<dbReference type="InterPro" id="IPR011650">
    <property type="entry name" value="Peptidase_M20_dimer"/>
</dbReference>
<dbReference type="Pfam" id="PF01546">
    <property type="entry name" value="Peptidase_M20"/>
    <property type="match status" value="1"/>
</dbReference>
<keyword evidence="5" id="KW-0862">Zinc</keyword>
<dbReference type="InterPro" id="IPR036264">
    <property type="entry name" value="Bact_exopeptidase_dim_dom"/>
</dbReference>
<dbReference type="Pfam" id="PF07687">
    <property type="entry name" value="M20_dimer"/>
    <property type="match status" value="1"/>
</dbReference>
<dbReference type="Gene3D" id="3.30.70.360">
    <property type="match status" value="1"/>
</dbReference>
<dbReference type="Gene3D" id="1.10.150.900">
    <property type="match status" value="1"/>
</dbReference>
<dbReference type="InterPro" id="IPR050072">
    <property type="entry name" value="Peptidase_M20A"/>
</dbReference>
<dbReference type="SUPFAM" id="SSF53187">
    <property type="entry name" value="Zn-dependent exopeptidases"/>
    <property type="match status" value="1"/>
</dbReference>
<keyword evidence="4" id="KW-0378">Hydrolase</keyword>
<keyword evidence="3" id="KW-0479">Metal-binding</keyword>
<evidence type="ECO:0000313" key="8">
    <source>
        <dbReference type="Proteomes" id="UP000280501"/>
    </source>
</evidence>
<dbReference type="SUPFAM" id="SSF55031">
    <property type="entry name" value="Bacterial exopeptidase dimerisation domain"/>
    <property type="match status" value="1"/>
</dbReference>
<dbReference type="GO" id="GO:0046872">
    <property type="term" value="F:metal ion binding"/>
    <property type="evidence" value="ECO:0007669"/>
    <property type="project" value="UniProtKB-KW"/>
</dbReference>
<accession>A0A3N4YLY8</accession>
<comment type="cofactor">
    <cofactor evidence="1">
        <name>Zn(2+)</name>
        <dbReference type="ChEBI" id="CHEBI:29105"/>
    </cofactor>
</comment>
<evidence type="ECO:0000259" key="6">
    <source>
        <dbReference type="Pfam" id="PF07687"/>
    </source>
</evidence>
<evidence type="ECO:0000256" key="4">
    <source>
        <dbReference type="ARBA" id="ARBA00022801"/>
    </source>
</evidence>
<comment type="caution">
    <text evidence="7">The sequence shown here is derived from an EMBL/GenBank/DDBJ whole genome shotgun (WGS) entry which is preliminary data.</text>
</comment>
<dbReference type="FunFam" id="1.10.150.900:FF:000002">
    <property type="entry name" value="M20/M25/M40 family peptidase"/>
    <property type="match status" value="1"/>
</dbReference>
<dbReference type="AlphaFoldDB" id="A0A3N4YLY8"/>
<dbReference type="Proteomes" id="UP000280501">
    <property type="component" value="Unassembled WGS sequence"/>
</dbReference>
<dbReference type="PIRSF" id="PIRSF036696">
    <property type="entry name" value="ACY-1"/>
    <property type="match status" value="1"/>
</dbReference>
<name>A0A3N4YLY8_9MICO</name>
<dbReference type="EMBL" id="RKQZ01000001">
    <property type="protein sequence ID" value="RPF21137.1"/>
    <property type="molecule type" value="Genomic_DNA"/>
</dbReference>
<dbReference type="Gene3D" id="3.40.630.10">
    <property type="entry name" value="Zn peptidases"/>
    <property type="match status" value="1"/>
</dbReference>
<evidence type="ECO:0000256" key="3">
    <source>
        <dbReference type="ARBA" id="ARBA00022723"/>
    </source>
</evidence>
<organism evidence="7 8">
    <name type="scientific">Myceligenerans xiligouense</name>
    <dbReference type="NCBI Taxonomy" id="253184"/>
    <lineage>
        <taxon>Bacteria</taxon>
        <taxon>Bacillati</taxon>
        <taxon>Actinomycetota</taxon>
        <taxon>Actinomycetes</taxon>
        <taxon>Micrococcales</taxon>
        <taxon>Promicromonosporaceae</taxon>
        <taxon>Myceligenerans</taxon>
    </lineage>
</organism>
<keyword evidence="8" id="KW-1185">Reference proteome</keyword>
<reference evidence="7 8" key="1">
    <citation type="submission" date="2018-11" db="EMBL/GenBank/DDBJ databases">
        <title>Sequencing the genomes of 1000 actinobacteria strains.</title>
        <authorList>
            <person name="Klenk H.-P."/>
        </authorList>
    </citation>
    <scope>NUCLEOTIDE SEQUENCE [LARGE SCALE GENOMIC DNA]</scope>
    <source>
        <strain evidence="7 8">DSM 15700</strain>
    </source>
</reference>